<dbReference type="Gene3D" id="3.40.1370.10">
    <property type="match status" value="1"/>
</dbReference>
<proteinExistence type="inferred from homology"/>
<evidence type="ECO:0000256" key="3">
    <source>
        <dbReference type="ARBA" id="ARBA00023274"/>
    </source>
</evidence>
<evidence type="ECO:0000313" key="6">
    <source>
        <dbReference type="EMBL" id="CCC47268.1"/>
    </source>
</evidence>
<keyword evidence="2 6" id="KW-0689">Ribosomal protein</keyword>
<evidence type="ECO:0000256" key="2">
    <source>
        <dbReference type="ARBA" id="ARBA00022980"/>
    </source>
</evidence>
<dbReference type="Pfam" id="PF00573">
    <property type="entry name" value="Ribosomal_L4"/>
    <property type="match status" value="1"/>
</dbReference>
<gene>
    <name evidence="6" type="ORF">TVY486_0304410</name>
</gene>
<evidence type="ECO:0000256" key="1">
    <source>
        <dbReference type="ARBA" id="ARBA00010528"/>
    </source>
</evidence>
<feature type="compositionally biased region" description="Basic residues" evidence="4">
    <location>
        <begin position="372"/>
        <end position="388"/>
    </location>
</feature>
<organism evidence="6">
    <name type="scientific">Trypanosoma vivax (strain Y486)</name>
    <dbReference type="NCBI Taxonomy" id="1055687"/>
    <lineage>
        <taxon>Eukaryota</taxon>
        <taxon>Discoba</taxon>
        <taxon>Euglenozoa</taxon>
        <taxon>Kinetoplastea</taxon>
        <taxon>Metakinetoplastina</taxon>
        <taxon>Trypanosomatida</taxon>
        <taxon>Trypanosomatidae</taxon>
        <taxon>Trypanosoma</taxon>
        <taxon>Duttonella</taxon>
    </lineage>
</organism>
<comment type="similarity">
    <text evidence="1">Belongs to the universal ribosomal protein uL4 family.</text>
</comment>
<protein>
    <submittedName>
        <fullName evidence="6">Putative 60S ribosomal protein L4</fullName>
    </submittedName>
</protein>
<dbReference type="GO" id="GO:0006412">
    <property type="term" value="P:translation"/>
    <property type="evidence" value="ECO:0007669"/>
    <property type="project" value="InterPro"/>
</dbReference>
<dbReference type="InterPro" id="IPR013000">
    <property type="entry name" value="Ribosomal_uL4_euk/arc_CS"/>
</dbReference>
<dbReference type="PROSITE" id="PS00939">
    <property type="entry name" value="RIBOSOMAL_L1E"/>
    <property type="match status" value="1"/>
</dbReference>
<dbReference type="GO" id="GO:1990904">
    <property type="term" value="C:ribonucleoprotein complex"/>
    <property type="evidence" value="ECO:0007669"/>
    <property type="project" value="UniProtKB-KW"/>
</dbReference>
<dbReference type="GO" id="GO:0005840">
    <property type="term" value="C:ribosome"/>
    <property type="evidence" value="ECO:0007669"/>
    <property type="project" value="UniProtKB-KW"/>
</dbReference>
<reference evidence="6" key="1">
    <citation type="journal article" date="2012" name="Proc. Natl. Acad. Sci. U.S.A.">
        <title>Antigenic diversity is generated by distinct evolutionary mechanisms in African trypanosome species.</title>
        <authorList>
            <person name="Jackson A.P."/>
            <person name="Berry A."/>
            <person name="Aslett M."/>
            <person name="Allison H.C."/>
            <person name="Burton P."/>
            <person name="Vavrova-Anderson J."/>
            <person name="Brown R."/>
            <person name="Browne H."/>
            <person name="Corton N."/>
            <person name="Hauser H."/>
            <person name="Gamble J."/>
            <person name="Gilderthorp R."/>
            <person name="Marcello L."/>
            <person name="McQuillan J."/>
            <person name="Otto T.D."/>
            <person name="Quail M.A."/>
            <person name="Sanders M.J."/>
            <person name="van Tonder A."/>
            <person name="Ginger M.L."/>
            <person name="Field M.C."/>
            <person name="Barry J.D."/>
            <person name="Hertz-Fowler C."/>
            <person name="Berriman M."/>
        </authorList>
    </citation>
    <scope>NUCLEOTIDE SEQUENCE</scope>
    <source>
        <strain evidence="6">Y486</strain>
    </source>
</reference>
<keyword evidence="3" id="KW-0687">Ribonucleoprotein</keyword>
<dbReference type="InterPro" id="IPR025755">
    <property type="entry name" value="Ribos_uL4_C_dom"/>
</dbReference>
<dbReference type="EMBL" id="HE573019">
    <property type="protein sequence ID" value="CCC47268.1"/>
    <property type="molecule type" value="Genomic_DNA"/>
</dbReference>
<dbReference type="GO" id="GO:0003735">
    <property type="term" value="F:structural constituent of ribosome"/>
    <property type="evidence" value="ECO:0007669"/>
    <property type="project" value="InterPro"/>
</dbReference>
<evidence type="ECO:0000256" key="4">
    <source>
        <dbReference type="SAM" id="MobiDB-lite"/>
    </source>
</evidence>
<dbReference type="PANTHER" id="PTHR19431">
    <property type="entry name" value="60S RIBOSOMAL PROTEIN L4"/>
    <property type="match status" value="1"/>
</dbReference>
<dbReference type="FunFam" id="3.40.1370.10:FF:000002">
    <property type="entry name" value="60S ribosomal protein L4"/>
    <property type="match status" value="1"/>
</dbReference>
<feature type="domain" description="Large ribosomal subunit protein uL4 C-terminal" evidence="5">
    <location>
        <begin position="287"/>
        <end position="359"/>
    </location>
</feature>
<dbReference type="InterPro" id="IPR002136">
    <property type="entry name" value="Ribosomal_uL4"/>
</dbReference>
<dbReference type="InterPro" id="IPR045240">
    <property type="entry name" value="Ribosomal_uL4_euk/arch"/>
</dbReference>
<feature type="region of interest" description="Disordered" evidence="4">
    <location>
        <begin position="356"/>
        <end position="388"/>
    </location>
</feature>
<dbReference type="VEuPathDB" id="TriTrypDB:TvY486_0304410"/>
<sequence length="388" mass="42860">MPLGLFSHHPKQAMAARPSVSVYSASEDKVVGTCPLPAVFTAPIRHDIVQFVHTNMAKNSRQAYAVNRLSGMKHSAESWGTGRAVARIPRVRGGGTSSSGAGAFGNMCCGGRMFAPTKIFRRWHRKINLHQKRFAVVSALAASSLPALVMSRGHKIENIAEVPLVVEDAVQNYEKTKEAMAFLKAVGALDDVNRVNDSRQIRAGRGKMRNRRYVARRGPMLVLPDNKGTRAFRNIFGLDLANVNALNLLHLAPGGHVGRFIIWTKGAFSKLDSIFGTFKEASSVKHGFVLPAPMLTSTDVTRILQSEEVRRVLKPRKLQHRKLSSLTQPSNGIRNRRLRLRLNPFQKKERDMLRGLRNKKNSAARSAAKAARLAKGRKGTTKKAAVRK</sequence>
<dbReference type="Pfam" id="PF14374">
    <property type="entry name" value="Ribos_L4_asso_C"/>
    <property type="match status" value="1"/>
</dbReference>
<dbReference type="InterPro" id="IPR023574">
    <property type="entry name" value="Ribosomal_uL4_dom_sf"/>
</dbReference>
<dbReference type="AlphaFoldDB" id="G0TTI7"/>
<evidence type="ECO:0000259" key="5">
    <source>
        <dbReference type="Pfam" id="PF14374"/>
    </source>
</evidence>
<dbReference type="SUPFAM" id="SSF52166">
    <property type="entry name" value="Ribosomal protein L4"/>
    <property type="match status" value="1"/>
</dbReference>
<accession>G0TTI7</accession>
<name>G0TTI7_TRYVY</name>